<accession>X1DDN1</accession>
<name>X1DDN1_9ZZZZ</name>
<sequence length="56" mass="6507">YVFPGIAGFWEQVAEGERVWCFSPVKDYTDLVANSPVPLYKIWQVSRHVLVSTYEE</sequence>
<evidence type="ECO:0000313" key="1">
    <source>
        <dbReference type="EMBL" id="GAH03169.1"/>
    </source>
</evidence>
<organism evidence="1">
    <name type="scientific">marine sediment metagenome</name>
    <dbReference type="NCBI Taxonomy" id="412755"/>
    <lineage>
        <taxon>unclassified sequences</taxon>
        <taxon>metagenomes</taxon>
        <taxon>ecological metagenomes</taxon>
    </lineage>
</organism>
<proteinExistence type="predicted"/>
<comment type="caution">
    <text evidence="1">The sequence shown here is derived from an EMBL/GenBank/DDBJ whole genome shotgun (WGS) entry which is preliminary data.</text>
</comment>
<feature type="non-terminal residue" evidence="1">
    <location>
        <position position="1"/>
    </location>
</feature>
<gene>
    <name evidence="1" type="ORF">S01H4_39924</name>
</gene>
<dbReference type="AlphaFoldDB" id="X1DDN1"/>
<reference evidence="1" key="1">
    <citation type="journal article" date="2014" name="Front. Microbiol.">
        <title>High frequency of phylogenetically diverse reductive dehalogenase-homologous genes in deep subseafloor sedimentary metagenomes.</title>
        <authorList>
            <person name="Kawai M."/>
            <person name="Futagami T."/>
            <person name="Toyoda A."/>
            <person name="Takaki Y."/>
            <person name="Nishi S."/>
            <person name="Hori S."/>
            <person name="Arai W."/>
            <person name="Tsubouchi T."/>
            <person name="Morono Y."/>
            <person name="Uchiyama I."/>
            <person name="Ito T."/>
            <person name="Fujiyama A."/>
            <person name="Inagaki F."/>
            <person name="Takami H."/>
        </authorList>
    </citation>
    <scope>NUCLEOTIDE SEQUENCE</scope>
    <source>
        <strain evidence="1">Expedition CK06-06</strain>
    </source>
</reference>
<dbReference type="EMBL" id="BART01021689">
    <property type="protein sequence ID" value="GAH03169.1"/>
    <property type="molecule type" value="Genomic_DNA"/>
</dbReference>
<protein>
    <submittedName>
        <fullName evidence="1">Uncharacterized protein</fullName>
    </submittedName>
</protein>